<gene>
    <name evidence="6" type="ordered locus">Metev_1899</name>
</gene>
<dbReference type="KEGG" id="mev:Metev_1899"/>
<evidence type="ECO:0000256" key="1">
    <source>
        <dbReference type="ARBA" id="ARBA00004141"/>
    </source>
</evidence>
<name>D7EA59_METEZ</name>
<feature type="transmembrane region" description="Helical" evidence="5">
    <location>
        <begin position="182"/>
        <end position="201"/>
    </location>
</feature>
<dbReference type="HOGENOM" id="CLU_975257_0_0_2"/>
<dbReference type="EMBL" id="CP002069">
    <property type="protein sequence ID" value="ADI74730.1"/>
    <property type="molecule type" value="Genomic_DNA"/>
</dbReference>
<comment type="subcellular location">
    <subcellularLocation>
        <location evidence="1">Membrane</location>
        <topology evidence="1">Multi-pass membrane protein</topology>
    </subcellularLocation>
</comment>
<sequence length="289" mass="33762">MYMNSGNTRYLPDILFLFVFLPLFLTVVYFTSLNSAFILHTDDYTIFTIYATNFAHFDYNHFMSNLLSYMVIILLIFIFFRIFGLCERKNFYLNLLTIFIIAPFGISLFSLLIYDMDKILGFSGIVSSLLGYFTASFVTYTYKKADINLNRTILFLFPVIFFNLSILSLIRYGLIENTGLDLLLIFILSIYLLDEAKIDIIKIYHSFKNNNLVNSNFKNIPFYWYAIATVLFFFTFTIGLWLILFPEKVLNNGNITNIQGHYIGFMIGTLTPILTYNLKVYIKKLTQLN</sequence>
<feature type="transmembrane region" description="Helical" evidence="5">
    <location>
        <begin position="66"/>
        <end position="84"/>
    </location>
</feature>
<evidence type="ECO:0000313" key="6">
    <source>
        <dbReference type="EMBL" id="ADI74730.1"/>
    </source>
</evidence>
<reference evidence="6 7" key="1">
    <citation type="submission" date="2010-06" db="EMBL/GenBank/DDBJ databases">
        <title>Complete sequence chromosome of Methanohalobium evestigatum Z-7303.</title>
        <authorList>
            <consortium name="US DOE Joint Genome Institute"/>
            <person name="Lucas S."/>
            <person name="Copeland A."/>
            <person name="Lapidus A."/>
            <person name="Cheng J.-F."/>
            <person name="Bruce D."/>
            <person name="Goodwin L."/>
            <person name="Pitluck S."/>
            <person name="Saunders E."/>
            <person name="Detter J.C."/>
            <person name="Han C."/>
            <person name="Tapia R."/>
            <person name="Land M."/>
            <person name="Hauser L."/>
            <person name="Kyrpides N."/>
            <person name="Mikhailova N."/>
            <person name="Sieprawska-Lupa M."/>
            <person name="Whitman W.B."/>
            <person name="Anderson I."/>
            <person name="Woyke T."/>
        </authorList>
    </citation>
    <scope>NUCLEOTIDE SEQUENCE [LARGE SCALE GENOMIC DNA]</scope>
    <source>
        <strain evidence="7">ATCC BAA-1072 / DSM 3721 / NBRC 107634 / OCM 161 / Z-7303</strain>
    </source>
</reference>
<dbReference type="GO" id="GO:0016020">
    <property type="term" value="C:membrane"/>
    <property type="evidence" value="ECO:0007669"/>
    <property type="project" value="UniProtKB-SubCell"/>
</dbReference>
<keyword evidence="2 5" id="KW-0812">Transmembrane</keyword>
<keyword evidence="3 5" id="KW-1133">Transmembrane helix</keyword>
<accession>D7EA59</accession>
<feature type="transmembrane region" description="Helical" evidence="5">
    <location>
        <begin position="119"/>
        <end position="140"/>
    </location>
</feature>
<keyword evidence="7" id="KW-1185">Reference proteome</keyword>
<protein>
    <recommendedName>
        <fullName evidence="8">Peptidase S54 rhomboid domain-containing protein</fullName>
    </recommendedName>
</protein>
<evidence type="ECO:0000313" key="7">
    <source>
        <dbReference type="Proteomes" id="UP000000391"/>
    </source>
</evidence>
<feature type="transmembrane region" description="Helical" evidence="5">
    <location>
        <begin position="12"/>
        <end position="31"/>
    </location>
</feature>
<dbReference type="Proteomes" id="UP000000391">
    <property type="component" value="Chromosome"/>
</dbReference>
<evidence type="ECO:0000256" key="2">
    <source>
        <dbReference type="ARBA" id="ARBA00022692"/>
    </source>
</evidence>
<feature type="transmembrane region" description="Helical" evidence="5">
    <location>
        <begin position="91"/>
        <end position="113"/>
    </location>
</feature>
<organism evidence="6 7">
    <name type="scientific">Methanohalobium evestigatum (strain ATCC BAA-1072 / DSM 3721 / NBRC 107634 / OCM 161 / Z-7303)</name>
    <dbReference type="NCBI Taxonomy" id="644295"/>
    <lineage>
        <taxon>Archaea</taxon>
        <taxon>Methanobacteriati</taxon>
        <taxon>Methanobacteriota</taxon>
        <taxon>Stenosarchaea group</taxon>
        <taxon>Methanomicrobia</taxon>
        <taxon>Methanosarcinales</taxon>
        <taxon>Methanosarcinaceae</taxon>
        <taxon>Methanohalobium</taxon>
    </lineage>
</organism>
<dbReference type="InterPro" id="IPR035952">
    <property type="entry name" value="Rhomboid-like_sf"/>
</dbReference>
<dbReference type="SUPFAM" id="SSF144091">
    <property type="entry name" value="Rhomboid-like"/>
    <property type="match status" value="1"/>
</dbReference>
<feature type="transmembrane region" description="Helical" evidence="5">
    <location>
        <begin position="263"/>
        <end position="282"/>
    </location>
</feature>
<keyword evidence="4 5" id="KW-0472">Membrane</keyword>
<evidence type="ECO:0000256" key="5">
    <source>
        <dbReference type="SAM" id="Phobius"/>
    </source>
</evidence>
<evidence type="ECO:0000256" key="4">
    <source>
        <dbReference type="ARBA" id="ARBA00023136"/>
    </source>
</evidence>
<feature type="transmembrane region" description="Helical" evidence="5">
    <location>
        <begin position="152"/>
        <end position="170"/>
    </location>
</feature>
<proteinExistence type="predicted"/>
<dbReference type="AlphaFoldDB" id="D7EA59"/>
<evidence type="ECO:0000256" key="3">
    <source>
        <dbReference type="ARBA" id="ARBA00022989"/>
    </source>
</evidence>
<evidence type="ECO:0008006" key="8">
    <source>
        <dbReference type="Google" id="ProtNLM"/>
    </source>
</evidence>
<feature type="transmembrane region" description="Helical" evidence="5">
    <location>
        <begin position="222"/>
        <end position="243"/>
    </location>
</feature>